<evidence type="ECO:0000256" key="2">
    <source>
        <dbReference type="ARBA" id="ARBA00023082"/>
    </source>
</evidence>
<reference evidence="6 7" key="1">
    <citation type="submission" date="2017-08" db="EMBL/GenBank/DDBJ databases">
        <title>Salimicrobium alkalisoli sp. nov., isolated from saline alkaline soil.</title>
        <authorList>
            <person name="Zhang G."/>
            <person name="Xiong Q."/>
        </authorList>
    </citation>
    <scope>NUCLEOTIDE SEQUENCE [LARGE SCALE GENOMIC DNA]</scope>
    <source>
        <strain evidence="6 7">WN024</strain>
    </source>
</reference>
<keyword evidence="2" id="KW-0731">Sigma factor</keyword>
<dbReference type="InterPro" id="IPR013325">
    <property type="entry name" value="RNA_pol_sigma_r2"/>
</dbReference>
<feature type="domain" description="RNA polymerase sigma-70" evidence="5">
    <location>
        <begin position="222"/>
        <end position="248"/>
    </location>
</feature>
<protein>
    <submittedName>
        <fullName evidence="6">FliA/WhiG family RNA polymerase sigma factor</fullName>
    </submittedName>
</protein>
<evidence type="ECO:0000256" key="4">
    <source>
        <dbReference type="ARBA" id="ARBA00023163"/>
    </source>
</evidence>
<evidence type="ECO:0000259" key="5">
    <source>
        <dbReference type="PROSITE" id="PS00716"/>
    </source>
</evidence>
<dbReference type="PANTHER" id="PTHR30385:SF7">
    <property type="entry name" value="RNA POLYMERASE SIGMA FACTOR FLIA"/>
    <property type="match status" value="1"/>
</dbReference>
<dbReference type="InterPro" id="IPR000943">
    <property type="entry name" value="RNA_pol_sigma70"/>
</dbReference>
<dbReference type="InterPro" id="IPR007627">
    <property type="entry name" value="RNA_pol_sigma70_r2"/>
</dbReference>
<proteinExistence type="predicted"/>
<keyword evidence="7" id="KW-1185">Reference proteome</keyword>
<keyword evidence="4" id="KW-0804">Transcription</keyword>
<dbReference type="NCBIfam" id="TIGR02479">
    <property type="entry name" value="FliA_WhiG"/>
    <property type="match status" value="1"/>
</dbReference>
<dbReference type="Pfam" id="PF04545">
    <property type="entry name" value="Sigma70_r4"/>
    <property type="match status" value="1"/>
</dbReference>
<dbReference type="PRINTS" id="PR00046">
    <property type="entry name" value="SIGMA70FCT"/>
</dbReference>
<dbReference type="NCBIfam" id="TIGR02937">
    <property type="entry name" value="sigma70-ECF"/>
    <property type="match status" value="1"/>
</dbReference>
<dbReference type="SUPFAM" id="SSF88659">
    <property type="entry name" value="Sigma3 and sigma4 domains of RNA polymerase sigma factors"/>
    <property type="match status" value="2"/>
</dbReference>
<sequence>MSNPISSEEKKLWHRWIEHNDKNAANELVAQYEYLINYQVQRVSQHLPQSVSREEIRSSAYFGLYDALKKFELSRNLKFVTYASFRIKGSIIDGLRKEDWLPRTVRDKAKKIEKTAEQLEQNFGRQPAPEEIAEVLNMSPEEVEETTRDVYFSNVLSVEEKPHDDGGDYKEGAGYLVPEDLGNSPDEQAVKGENIRELTEEIKMLNEKERLVLSLFYEEELSLTEIGEVMNLTTSRISQIHGRAIFKLREALGKYRN</sequence>
<dbReference type="PANTHER" id="PTHR30385">
    <property type="entry name" value="SIGMA FACTOR F FLAGELLAR"/>
    <property type="match status" value="1"/>
</dbReference>
<dbReference type="PIRSF" id="PIRSF000770">
    <property type="entry name" value="RNA_pol_sigma-SigE/K"/>
    <property type="match status" value="1"/>
</dbReference>
<accession>A0ABX4HST5</accession>
<dbReference type="Pfam" id="PF04542">
    <property type="entry name" value="Sigma70_r2"/>
    <property type="match status" value="1"/>
</dbReference>
<keyword evidence="1" id="KW-0805">Transcription regulation</keyword>
<evidence type="ECO:0000256" key="3">
    <source>
        <dbReference type="ARBA" id="ARBA00023125"/>
    </source>
</evidence>
<evidence type="ECO:0000313" key="7">
    <source>
        <dbReference type="Proteomes" id="UP000217561"/>
    </source>
</evidence>
<dbReference type="Gene3D" id="1.10.1740.10">
    <property type="match status" value="1"/>
</dbReference>
<dbReference type="PROSITE" id="PS00716">
    <property type="entry name" value="SIGMA70_2"/>
    <property type="match status" value="1"/>
</dbReference>
<dbReference type="Gene3D" id="1.20.140.160">
    <property type="match status" value="1"/>
</dbReference>
<keyword evidence="3" id="KW-0238">DNA-binding</keyword>
<dbReference type="Proteomes" id="UP000217561">
    <property type="component" value="Unassembled WGS sequence"/>
</dbReference>
<comment type="caution">
    <text evidence="6">The sequence shown here is derived from an EMBL/GenBank/DDBJ whole genome shotgun (WGS) entry which is preliminary data.</text>
</comment>
<evidence type="ECO:0000313" key="6">
    <source>
        <dbReference type="EMBL" id="PBB05889.1"/>
    </source>
</evidence>
<dbReference type="EMBL" id="NSGH01000008">
    <property type="protein sequence ID" value="PBB05889.1"/>
    <property type="molecule type" value="Genomic_DNA"/>
</dbReference>
<organism evidence="6 7">
    <name type="scientific">Salimicrobium humidisoli</name>
    <dbReference type="NCBI Taxonomy" id="2029857"/>
    <lineage>
        <taxon>Bacteria</taxon>
        <taxon>Bacillati</taxon>
        <taxon>Bacillota</taxon>
        <taxon>Bacilli</taxon>
        <taxon>Bacillales</taxon>
        <taxon>Bacillaceae</taxon>
        <taxon>Salimicrobium</taxon>
    </lineage>
</organism>
<dbReference type="InterPro" id="IPR007630">
    <property type="entry name" value="RNA_pol_sigma70_r4"/>
</dbReference>
<gene>
    <name evidence="6" type="ORF">CKW00_06570</name>
</gene>
<dbReference type="Pfam" id="PF04539">
    <property type="entry name" value="Sigma70_r3"/>
    <property type="match status" value="1"/>
</dbReference>
<dbReference type="CDD" id="cd06171">
    <property type="entry name" value="Sigma70_r4"/>
    <property type="match status" value="1"/>
</dbReference>
<evidence type="ECO:0000256" key="1">
    <source>
        <dbReference type="ARBA" id="ARBA00023015"/>
    </source>
</evidence>
<dbReference type="InterPro" id="IPR007624">
    <property type="entry name" value="RNA_pol_sigma70_r3"/>
</dbReference>
<dbReference type="RefSeq" id="WP_095821903.1">
    <property type="nucleotide sequence ID" value="NZ_NSGH01000008.1"/>
</dbReference>
<dbReference type="SUPFAM" id="SSF88946">
    <property type="entry name" value="Sigma2 domain of RNA polymerase sigma factors"/>
    <property type="match status" value="1"/>
</dbReference>
<name>A0ABX4HST5_9BACI</name>
<dbReference type="NCBIfam" id="NF005809">
    <property type="entry name" value="PRK07670.1"/>
    <property type="match status" value="1"/>
</dbReference>
<dbReference type="InterPro" id="IPR014284">
    <property type="entry name" value="RNA_pol_sigma-70_dom"/>
</dbReference>
<dbReference type="InterPro" id="IPR013324">
    <property type="entry name" value="RNA_pol_sigma_r3/r4-like"/>
</dbReference>
<dbReference type="InterPro" id="IPR012845">
    <property type="entry name" value="RNA_pol_sigma_FliA_WhiG"/>
</dbReference>